<keyword evidence="1" id="KW-0175">Coiled coil</keyword>
<dbReference type="eggNOG" id="ENOG5033XIT">
    <property type="taxonomic scope" value="Bacteria"/>
</dbReference>
<keyword evidence="2" id="KW-0732">Signal</keyword>
<feature type="signal peptide" evidence="2">
    <location>
        <begin position="1"/>
        <end position="24"/>
    </location>
</feature>
<keyword evidence="4" id="KW-1185">Reference proteome</keyword>
<dbReference type="STRING" id="398512.Bccel_2331"/>
<dbReference type="RefSeq" id="WP_036941743.1">
    <property type="nucleotide sequence ID" value="NZ_JQKC01000016.1"/>
</dbReference>
<name>A0A0L6JMP3_9FIRM</name>
<protein>
    <submittedName>
        <fullName evidence="3">Uncharacterized protein</fullName>
    </submittedName>
</protein>
<dbReference type="PATRIC" id="fig|398512.5.peg.2431"/>
<feature type="chain" id="PRO_5005566186" evidence="2">
    <location>
        <begin position="25"/>
        <end position="293"/>
    </location>
</feature>
<evidence type="ECO:0000256" key="1">
    <source>
        <dbReference type="SAM" id="Coils"/>
    </source>
</evidence>
<sequence precursor="true">MRKFKVFFILITVILLFSAKFIYADEQASATPITTPAPVETPMSSEMPTSVATPTPIVTPTYVQPTVSVDSLSISGITDNPLYTELLAKRNIKNKLTEEENQVCKDIREQEALNRKIALSIIDRSRSYNEPYRKIIDDIKLLLNPTKQQTALDLAGLAQSGGNTDADGTANLNKKLELYSNKISSLNLAIKGMRESMKYISIENAAYNQKLNAVQKKINDINASIESLNRMVIEDKITKEIEWENFCIYMDSKDVKSALSTYGNVIVFKERIVKNYKEILNLKDKIEDLLLSV</sequence>
<reference evidence="4" key="1">
    <citation type="submission" date="2015-07" db="EMBL/GenBank/DDBJ databases">
        <title>Near-Complete Genome Sequence of the Cellulolytic Bacterium Bacteroides (Pseudobacteroides) cellulosolvens ATCC 35603.</title>
        <authorList>
            <person name="Dassa B."/>
            <person name="Utturkar S.M."/>
            <person name="Klingeman D.M."/>
            <person name="Hurt R.A."/>
            <person name="Keller M."/>
            <person name="Xu J."/>
            <person name="Reddy Y.H.K."/>
            <person name="Borovok I."/>
            <person name="Grinberg I.R."/>
            <person name="Lamed R."/>
            <person name="Zhivin O."/>
            <person name="Bayer E.A."/>
            <person name="Brown S.D."/>
        </authorList>
    </citation>
    <scope>NUCLEOTIDE SEQUENCE [LARGE SCALE GENOMIC DNA]</scope>
    <source>
        <strain evidence="4">DSM 2933</strain>
    </source>
</reference>
<dbReference type="EMBL" id="LGTC01000001">
    <property type="protein sequence ID" value="KNY27066.1"/>
    <property type="molecule type" value="Genomic_DNA"/>
</dbReference>
<evidence type="ECO:0000313" key="3">
    <source>
        <dbReference type="EMBL" id="KNY27066.1"/>
    </source>
</evidence>
<evidence type="ECO:0000256" key="2">
    <source>
        <dbReference type="SAM" id="SignalP"/>
    </source>
</evidence>
<dbReference type="AlphaFoldDB" id="A0A0L6JMP3"/>
<feature type="coiled-coil region" evidence="1">
    <location>
        <begin position="204"/>
        <end position="231"/>
    </location>
</feature>
<comment type="caution">
    <text evidence="3">The sequence shown here is derived from an EMBL/GenBank/DDBJ whole genome shotgun (WGS) entry which is preliminary data.</text>
</comment>
<organism evidence="3 4">
    <name type="scientific">Pseudobacteroides cellulosolvens ATCC 35603 = DSM 2933</name>
    <dbReference type="NCBI Taxonomy" id="398512"/>
    <lineage>
        <taxon>Bacteria</taxon>
        <taxon>Bacillati</taxon>
        <taxon>Bacillota</taxon>
        <taxon>Clostridia</taxon>
        <taxon>Eubacteriales</taxon>
        <taxon>Oscillospiraceae</taxon>
        <taxon>Pseudobacteroides</taxon>
    </lineage>
</organism>
<gene>
    <name evidence="3" type="ORF">Bccel_2331</name>
</gene>
<evidence type="ECO:0000313" key="4">
    <source>
        <dbReference type="Proteomes" id="UP000036923"/>
    </source>
</evidence>
<dbReference type="OrthoDB" id="9996580at2"/>
<accession>A0A0L6JMP3</accession>
<proteinExistence type="predicted"/>
<dbReference type="Proteomes" id="UP000036923">
    <property type="component" value="Unassembled WGS sequence"/>
</dbReference>